<dbReference type="SUPFAM" id="SSF103473">
    <property type="entry name" value="MFS general substrate transporter"/>
    <property type="match status" value="1"/>
</dbReference>
<evidence type="ECO:0000259" key="4">
    <source>
        <dbReference type="PROSITE" id="PS50850"/>
    </source>
</evidence>
<dbReference type="PROSITE" id="PS50850">
    <property type="entry name" value="MFS"/>
    <property type="match status" value="1"/>
</dbReference>
<dbReference type="GO" id="GO:0008028">
    <property type="term" value="F:monocarboxylic acid transmembrane transporter activity"/>
    <property type="evidence" value="ECO:0007669"/>
    <property type="project" value="TreeGrafter"/>
</dbReference>
<keyword evidence="3" id="KW-0472">Membrane</keyword>
<feature type="transmembrane region" description="Helical" evidence="3">
    <location>
        <begin position="446"/>
        <end position="468"/>
    </location>
</feature>
<keyword evidence="3" id="KW-0812">Transmembrane</keyword>
<dbReference type="OrthoDB" id="6499973at2759"/>
<feature type="compositionally biased region" description="Basic and acidic residues" evidence="2">
    <location>
        <begin position="1"/>
        <end position="29"/>
    </location>
</feature>
<evidence type="ECO:0000256" key="1">
    <source>
        <dbReference type="ARBA" id="ARBA00004141"/>
    </source>
</evidence>
<feature type="transmembrane region" description="Helical" evidence="3">
    <location>
        <begin position="610"/>
        <end position="630"/>
    </location>
</feature>
<dbReference type="InterPro" id="IPR036259">
    <property type="entry name" value="MFS_trans_sf"/>
</dbReference>
<evidence type="ECO:0000256" key="2">
    <source>
        <dbReference type="SAM" id="MobiDB-lite"/>
    </source>
</evidence>
<feature type="transmembrane region" description="Helical" evidence="3">
    <location>
        <begin position="578"/>
        <end position="598"/>
    </location>
</feature>
<dbReference type="Gene3D" id="1.20.1250.20">
    <property type="entry name" value="MFS general substrate transporter like domains"/>
    <property type="match status" value="1"/>
</dbReference>
<sequence length="675" mass="74800">MRRETQEPIASRREQREKPAADATAERGCSDGGWHRGAAGDIPPHSRLAGDIPPHSRLAGTSTTSKANAPREQLIETSPKPQEQLIDTSLFPWEHLIDTPSNAREQLIETPSNAREQLIVTPSNAREQLIETPTQAREQLIDTPSNARDQLRSRIAMNSEEDSSHGKAISERPSSLYRDCLVYVYERGLQTGSTPQVNGAVRSGCRADSEEDLRLGSGVVPSRPDDSWGLRRLLDRRNSGAPECGRSLSGANGEFPFEKRRKRTVSENPPLPGVPMGCLSRQSRHSRPLGSGIFAQRPDVFYCGSLVHLCERRFSHSDDYRFLETEKSEMGGSKEDCKEESKEEDRRMETERRYCERPAGLRNPDCMGWAIRVEGLTACRSEEGGGRRREGRGRREEEGEGHTITVYMLRIARCSLRSSEEERKAKRKVASKILKAMMDLRLLKNLVFLLFVASNFLTSVGFIIPYVYDLAMEKGVSSEDSSFLLSVIGIANTLGRVTFGYLCDHRWLYTENLRRRLWLYNVALIVCGLSTALTTWGTSYGVLVLTTSVFGCTSGAYVGLTSVILVDLLGIEALTNAFGLVLLFNGIASLIGPPIAGWLYDSLGSYDSGFYVAGTVIAFSGLMLFCIPLVQTLQAPFEGSREGRSKQAPFEGCRDGRSKQAPFEVEKKVLIGGIP</sequence>
<evidence type="ECO:0000313" key="5">
    <source>
        <dbReference type="EMBL" id="CAD7249861.1"/>
    </source>
</evidence>
<keyword evidence="3" id="KW-1133">Transmembrane helix</keyword>
<gene>
    <name evidence="5" type="ORF">DSTB1V02_LOCUS9647</name>
</gene>
<name>A0A7R9A9H6_9CRUS</name>
<dbReference type="InterPro" id="IPR020846">
    <property type="entry name" value="MFS_dom"/>
</dbReference>
<reference evidence="5" key="1">
    <citation type="submission" date="2020-11" db="EMBL/GenBank/DDBJ databases">
        <authorList>
            <person name="Tran Van P."/>
        </authorList>
    </citation>
    <scope>NUCLEOTIDE SEQUENCE</scope>
</reference>
<dbReference type="InterPro" id="IPR011701">
    <property type="entry name" value="MFS"/>
</dbReference>
<dbReference type="PANTHER" id="PTHR11360:SF284">
    <property type="entry name" value="EG:103B4.3 PROTEIN-RELATED"/>
    <property type="match status" value="1"/>
</dbReference>
<accession>A0A7R9A9H6</accession>
<evidence type="ECO:0000256" key="3">
    <source>
        <dbReference type="SAM" id="Phobius"/>
    </source>
</evidence>
<protein>
    <recommendedName>
        <fullName evidence="4">Major facilitator superfamily (MFS) profile domain-containing protein</fullName>
    </recommendedName>
</protein>
<feature type="region of interest" description="Disordered" evidence="2">
    <location>
        <begin position="640"/>
        <end position="659"/>
    </location>
</feature>
<dbReference type="GO" id="GO:0016020">
    <property type="term" value="C:membrane"/>
    <property type="evidence" value="ECO:0007669"/>
    <property type="project" value="UniProtKB-SubCell"/>
</dbReference>
<dbReference type="EMBL" id="LR902044">
    <property type="protein sequence ID" value="CAD7249861.1"/>
    <property type="molecule type" value="Genomic_DNA"/>
</dbReference>
<feature type="region of interest" description="Disordered" evidence="2">
    <location>
        <begin position="262"/>
        <end position="282"/>
    </location>
</feature>
<dbReference type="Pfam" id="PF07690">
    <property type="entry name" value="MFS_1"/>
    <property type="match status" value="1"/>
</dbReference>
<proteinExistence type="predicted"/>
<feature type="transmembrane region" description="Helical" evidence="3">
    <location>
        <begin position="517"/>
        <end position="536"/>
    </location>
</feature>
<dbReference type="PANTHER" id="PTHR11360">
    <property type="entry name" value="MONOCARBOXYLATE TRANSPORTER"/>
    <property type="match status" value="1"/>
</dbReference>
<dbReference type="EMBL" id="CAJPEV010002527">
    <property type="protein sequence ID" value="CAG0897203.1"/>
    <property type="molecule type" value="Genomic_DNA"/>
</dbReference>
<dbReference type="InterPro" id="IPR050327">
    <property type="entry name" value="Proton-linked_MCT"/>
</dbReference>
<dbReference type="AlphaFoldDB" id="A0A7R9A9H6"/>
<comment type="subcellular location">
    <subcellularLocation>
        <location evidence="1">Membrane</location>
        <topology evidence="1">Multi-pass membrane protein</topology>
    </subcellularLocation>
</comment>
<feature type="domain" description="Major facilitator superfamily (MFS) profile" evidence="4">
    <location>
        <begin position="445"/>
        <end position="675"/>
    </location>
</feature>
<dbReference type="Proteomes" id="UP000677054">
    <property type="component" value="Unassembled WGS sequence"/>
</dbReference>
<organism evidence="5">
    <name type="scientific">Darwinula stevensoni</name>
    <dbReference type="NCBI Taxonomy" id="69355"/>
    <lineage>
        <taxon>Eukaryota</taxon>
        <taxon>Metazoa</taxon>
        <taxon>Ecdysozoa</taxon>
        <taxon>Arthropoda</taxon>
        <taxon>Crustacea</taxon>
        <taxon>Oligostraca</taxon>
        <taxon>Ostracoda</taxon>
        <taxon>Podocopa</taxon>
        <taxon>Podocopida</taxon>
        <taxon>Darwinulocopina</taxon>
        <taxon>Darwinuloidea</taxon>
        <taxon>Darwinulidae</taxon>
        <taxon>Darwinula</taxon>
    </lineage>
</organism>
<keyword evidence="6" id="KW-1185">Reference proteome</keyword>
<evidence type="ECO:0000313" key="6">
    <source>
        <dbReference type="Proteomes" id="UP000677054"/>
    </source>
</evidence>
<feature type="transmembrane region" description="Helical" evidence="3">
    <location>
        <begin position="483"/>
        <end position="505"/>
    </location>
</feature>
<feature type="region of interest" description="Disordered" evidence="2">
    <location>
        <begin position="1"/>
        <end position="72"/>
    </location>
</feature>
<feature type="transmembrane region" description="Helical" evidence="3">
    <location>
        <begin position="542"/>
        <end position="566"/>
    </location>
</feature>